<dbReference type="GO" id="GO:0005978">
    <property type="term" value="P:glycogen biosynthetic process"/>
    <property type="evidence" value="ECO:0007669"/>
    <property type="project" value="UniProtKB-UniRule"/>
</dbReference>
<dbReference type="UniPathway" id="UPA00164"/>
<dbReference type="Pfam" id="PF08323">
    <property type="entry name" value="Glyco_transf_5"/>
    <property type="match status" value="1"/>
</dbReference>
<dbReference type="InterPro" id="IPR013534">
    <property type="entry name" value="Starch_synth_cat_dom"/>
</dbReference>
<dbReference type="CDD" id="cd03791">
    <property type="entry name" value="GT5_Glycogen_synthase_DULL1-like"/>
    <property type="match status" value="1"/>
</dbReference>
<evidence type="ECO:0000256" key="7">
    <source>
        <dbReference type="ARBA" id="ARBA00023056"/>
    </source>
</evidence>
<comment type="caution">
    <text evidence="11">The sequence shown here is derived from an EMBL/GenBank/DDBJ whole genome shotgun (WGS) entry which is preliminary data.</text>
</comment>
<dbReference type="InterPro" id="IPR011835">
    <property type="entry name" value="GS/SS"/>
</dbReference>
<dbReference type="EMBL" id="VPFL01000024">
    <property type="protein sequence ID" value="TXF10677.1"/>
    <property type="molecule type" value="Genomic_DNA"/>
</dbReference>
<dbReference type="AlphaFoldDB" id="A0A5C7EFK4"/>
<dbReference type="SUPFAM" id="SSF53756">
    <property type="entry name" value="UDP-Glycosyltransferase/glycogen phosphorylase"/>
    <property type="match status" value="1"/>
</dbReference>
<evidence type="ECO:0000259" key="9">
    <source>
        <dbReference type="Pfam" id="PF00534"/>
    </source>
</evidence>
<dbReference type="InterPro" id="IPR001296">
    <property type="entry name" value="Glyco_trans_1"/>
</dbReference>
<dbReference type="NCBIfam" id="NF001899">
    <property type="entry name" value="PRK00654.1-2"/>
    <property type="match status" value="1"/>
</dbReference>
<sequence length="491" mass="53946">MPPPSRSPLRVLFVTPEIHPLVKTGGLGDVSGALPQALAELGVDVRVLVPGYPPVLERSTRKRVILEVKDLPGFPPARLLTARSEKTVPLIVIDCPPLYRREGGPYLAPDGKDWPDNALRFALLGQVAALLGSSRSPLAWRPHVLHCNDWQAGLAPAYLHFSRSGRAATVMTIHNLAFQGIFPAETVAQVGLPPESFSIHGVEYYGQLSFLKAGLYYADRITTVSPTYAREIQSEPLGFGLHGLLAARRDHLIGILNGIDTEVWDPSRDPFIAVPYSSACLERKRENKAALQRDLGLPEEADTPLLGMVSRITTQKGVDLVVRIVPRLVQRGVQLALLGSGDKTLEQALTALGQRFPRWLAVRLGYDESLSHRIEAGADMFLMPSRFEPCGLNQMYSQRYGTPPVVHATGGLRDSVTDATPAALADGTATGFVFEALTQEAFLGAIDRGLALWHDPPTWRRLQRAGMARDFSWKHSAREYLKLYRSLVREA</sequence>
<comment type="function">
    <text evidence="2 8">Synthesizes alpha-1,4-glucan chains using ADP-glucose.</text>
</comment>
<dbReference type="HAMAP" id="MF_00484">
    <property type="entry name" value="Glycogen_synth"/>
    <property type="match status" value="1"/>
</dbReference>
<dbReference type="InParanoid" id="A0A5C7EFK4"/>
<dbReference type="Proteomes" id="UP000321201">
    <property type="component" value="Unassembled WGS sequence"/>
</dbReference>
<evidence type="ECO:0000256" key="8">
    <source>
        <dbReference type="HAMAP-Rule" id="MF_00484"/>
    </source>
</evidence>
<gene>
    <name evidence="8 11" type="primary">glgA</name>
    <name evidence="11" type="ORF">FR698_14135</name>
</gene>
<dbReference type="GO" id="GO:0009011">
    <property type="term" value="F:alpha-1,4-glucan glucosyltransferase (ADP-glucose donor) activity"/>
    <property type="evidence" value="ECO:0007669"/>
    <property type="project" value="UniProtKB-UniRule"/>
</dbReference>
<comment type="pathway">
    <text evidence="3 8">Glycan biosynthesis; glycogen biosynthesis.</text>
</comment>
<dbReference type="GO" id="GO:0004373">
    <property type="term" value="F:alpha-1,4-glucan glucosyltransferase (UDP-glucose donor) activity"/>
    <property type="evidence" value="ECO:0007669"/>
    <property type="project" value="InterPro"/>
</dbReference>
<dbReference type="Pfam" id="PF00534">
    <property type="entry name" value="Glycos_transf_1"/>
    <property type="match status" value="1"/>
</dbReference>
<organism evidence="11 12">
    <name type="scientific">Pelomicrobium methylotrophicum</name>
    <dbReference type="NCBI Taxonomy" id="2602750"/>
    <lineage>
        <taxon>Bacteria</taxon>
        <taxon>Pseudomonadati</taxon>
        <taxon>Pseudomonadota</taxon>
        <taxon>Hydrogenophilia</taxon>
        <taxon>Hydrogenophilia incertae sedis</taxon>
        <taxon>Pelomicrobium</taxon>
    </lineage>
</organism>
<feature type="binding site" evidence="8">
    <location>
        <position position="23"/>
    </location>
    <ligand>
        <name>ADP-alpha-D-glucose</name>
        <dbReference type="ChEBI" id="CHEBI:57498"/>
    </ligand>
</feature>
<comment type="catalytic activity">
    <reaction evidence="1 8">
        <text>[(1-&gt;4)-alpha-D-glucosyl](n) + ADP-alpha-D-glucose = [(1-&gt;4)-alpha-D-glucosyl](n+1) + ADP + H(+)</text>
        <dbReference type="Rhea" id="RHEA:18189"/>
        <dbReference type="Rhea" id="RHEA-COMP:9584"/>
        <dbReference type="Rhea" id="RHEA-COMP:9587"/>
        <dbReference type="ChEBI" id="CHEBI:15378"/>
        <dbReference type="ChEBI" id="CHEBI:15444"/>
        <dbReference type="ChEBI" id="CHEBI:57498"/>
        <dbReference type="ChEBI" id="CHEBI:456216"/>
        <dbReference type="EC" id="2.4.1.21"/>
    </reaction>
</comment>
<keyword evidence="7 8" id="KW-0320">Glycogen biosynthesis</keyword>
<dbReference type="EC" id="2.4.1.21" evidence="8"/>
<evidence type="ECO:0000313" key="11">
    <source>
        <dbReference type="EMBL" id="TXF10677.1"/>
    </source>
</evidence>
<evidence type="ECO:0000256" key="1">
    <source>
        <dbReference type="ARBA" id="ARBA00001478"/>
    </source>
</evidence>
<evidence type="ECO:0000256" key="5">
    <source>
        <dbReference type="ARBA" id="ARBA00022676"/>
    </source>
</evidence>
<keyword evidence="12" id="KW-1185">Reference proteome</keyword>
<keyword evidence="5 8" id="KW-0328">Glycosyltransferase</keyword>
<dbReference type="GO" id="GO:0005829">
    <property type="term" value="C:cytosol"/>
    <property type="evidence" value="ECO:0007669"/>
    <property type="project" value="TreeGrafter"/>
</dbReference>
<evidence type="ECO:0000259" key="10">
    <source>
        <dbReference type="Pfam" id="PF08323"/>
    </source>
</evidence>
<dbReference type="RefSeq" id="WP_147800850.1">
    <property type="nucleotide sequence ID" value="NZ_VPFL01000024.1"/>
</dbReference>
<evidence type="ECO:0000313" key="12">
    <source>
        <dbReference type="Proteomes" id="UP000321201"/>
    </source>
</evidence>
<protein>
    <recommendedName>
        <fullName evidence="8">Glycogen synthase</fullName>
        <ecNumber evidence="8">2.4.1.21</ecNumber>
    </recommendedName>
    <alternativeName>
        <fullName evidence="8">Starch [bacterial glycogen] synthase</fullName>
    </alternativeName>
</protein>
<evidence type="ECO:0000256" key="2">
    <source>
        <dbReference type="ARBA" id="ARBA00002764"/>
    </source>
</evidence>
<evidence type="ECO:0000256" key="6">
    <source>
        <dbReference type="ARBA" id="ARBA00022679"/>
    </source>
</evidence>
<dbReference type="PANTHER" id="PTHR45825:SF11">
    <property type="entry name" value="ALPHA AMYLASE DOMAIN-CONTAINING PROTEIN"/>
    <property type="match status" value="1"/>
</dbReference>
<dbReference type="PANTHER" id="PTHR45825">
    <property type="entry name" value="GRANULE-BOUND STARCH SYNTHASE 1, CHLOROPLASTIC/AMYLOPLASTIC"/>
    <property type="match status" value="1"/>
</dbReference>
<proteinExistence type="inferred from homology"/>
<feature type="domain" description="Starch synthase catalytic" evidence="10">
    <location>
        <begin position="10"/>
        <end position="246"/>
    </location>
</feature>
<reference evidence="11 12" key="1">
    <citation type="submission" date="2019-08" db="EMBL/GenBank/DDBJ databases">
        <title>Pelomicrobium methylotrophicum gen. nov., sp. nov. a moderately thermophilic, facultatively anaerobic, lithoautotrophic and methylotrophic bacterium isolated from a terrestrial mud volcano.</title>
        <authorList>
            <person name="Slobodkina G.B."/>
            <person name="Merkel A.Y."/>
            <person name="Slobodkin A.I."/>
        </authorList>
    </citation>
    <scope>NUCLEOTIDE SEQUENCE [LARGE SCALE GENOMIC DNA]</scope>
    <source>
        <strain evidence="11 12">SM250</strain>
    </source>
</reference>
<dbReference type="Gene3D" id="3.40.50.2000">
    <property type="entry name" value="Glycogen Phosphorylase B"/>
    <property type="match status" value="2"/>
</dbReference>
<evidence type="ECO:0000256" key="4">
    <source>
        <dbReference type="ARBA" id="ARBA00010281"/>
    </source>
</evidence>
<keyword evidence="6 8" id="KW-0808">Transferase</keyword>
<name>A0A5C7EFK4_9PROT</name>
<dbReference type="FunCoup" id="A0A5C7EFK4">
    <property type="interactions" value="270"/>
</dbReference>
<accession>A0A5C7EFK4</accession>
<evidence type="ECO:0000256" key="3">
    <source>
        <dbReference type="ARBA" id="ARBA00004964"/>
    </source>
</evidence>
<dbReference type="NCBIfam" id="TIGR02095">
    <property type="entry name" value="glgA"/>
    <property type="match status" value="1"/>
</dbReference>
<feature type="domain" description="Glycosyl transferase family 1" evidence="9">
    <location>
        <begin position="300"/>
        <end position="451"/>
    </location>
</feature>
<comment type="similarity">
    <text evidence="4 8">Belongs to the glycosyltransferase 1 family. Bacterial/plant glycogen synthase subfamily.</text>
</comment>
<dbReference type="OrthoDB" id="9808590at2"/>